<evidence type="ECO:0000259" key="3">
    <source>
        <dbReference type="PROSITE" id="PS51831"/>
    </source>
</evidence>
<dbReference type="SMART" id="SM00471">
    <property type="entry name" value="HDc"/>
    <property type="match status" value="1"/>
</dbReference>
<reference evidence="4 5" key="1">
    <citation type="journal article" date="2024" name="Front. Microbiol.">
        <title>Novel thermophilic genera Geochorda gen. nov. and Carboxydochorda gen. nov. from the deep terrestrial subsurface reveal the ecophysiological diversity in the class Limnochordia.</title>
        <authorList>
            <person name="Karnachuk O.V."/>
            <person name="Lukina A.P."/>
            <person name="Avakyan M.R."/>
            <person name="Kadnikov V.V."/>
            <person name="Begmatov S."/>
            <person name="Beletsky A.V."/>
            <person name="Vlasova K.G."/>
            <person name="Novikov A.A."/>
            <person name="Shcherbakova V.A."/>
            <person name="Mardanov A.V."/>
            <person name="Ravin N.V."/>
        </authorList>
    </citation>
    <scope>NUCLEOTIDE SEQUENCE [LARGE SCALE GENOMIC DNA]</scope>
    <source>
        <strain evidence="4 5">L945</strain>
    </source>
</reference>
<gene>
    <name evidence="4" type="ORF">U7230_01810</name>
</gene>
<keyword evidence="5" id="KW-1185">Reference proteome</keyword>
<evidence type="ECO:0000313" key="4">
    <source>
        <dbReference type="EMBL" id="WRP17771.1"/>
    </source>
</evidence>
<dbReference type="PROSITE" id="PS51831">
    <property type="entry name" value="HD"/>
    <property type="match status" value="1"/>
</dbReference>
<dbReference type="Gene3D" id="2.40.50.140">
    <property type="entry name" value="Nucleic acid-binding proteins"/>
    <property type="match status" value="1"/>
</dbReference>
<organism evidence="4 5">
    <name type="scientific">Carboxydichorda subterranea</name>
    <dbReference type="NCBI Taxonomy" id="3109565"/>
    <lineage>
        <taxon>Bacteria</taxon>
        <taxon>Bacillati</taxon>
        <taxon>Bacillota</taxon>
        <taxon>Limnochordia</taxon>
        <taxon>Limnochordales</taxon>
        <taxon>Geochordaceae</taxon>
        <taxon>Carboxydichorda</taxon>
    </lineage>
</organism>
<dbReference type="Proteomes" id="UP001332192">
    <property type="component" value="Chromosome"/>
</dbReference>
<dbReference type="Pfam" id="PF01336">
    <property type="entry name" value="tRNA_anti-codon"/>
    <property type="match status" value="1"/>
</dbReference>
<feature type="region of interest" description="Disordered" evidence="2">
    <location>
        <begin position="322"/>
        <end position="341"/>
    </location>
</feature>
<dbReference type="InterPro" id="IPR050798">
    <property type="entry name" value="YhaM_exoribonuc/phosphodiest"/>
</dbReference>
<name>A0ABZ1BY86_9FIRM</name>
<protein>
    <submittedName>
        <fullName evidence="4">HD domain-containing protein</fullName>
    </submittedName>
</protein>
<evidence type="ECO:0000313" key="5">
    <source>
        <dbReference type="Proteomes" id="UP001332192"/>
    </source>
</evidence>
<dbReference type="Pfam" id="PF01966">
    <property type="entry name" value="HD"/>
    <property type="match status" value="1"/>
</dbReference>
<dbReference type="SUPFAM" id="SSF109604">
    <property type="entry name" value="HD-domain/PDEase-like"/>
    <property type="match status" value="1"/>
</dbReference>
<dbReference type="CDD" id="cd00077">
    <property type="entry name" value="HDc"/>
    <property type="match status" value="1"/>
</dbReference>
<evidence type="ECO:0000256" key="1">
    <source>
        <dbReference type="ARBA" id="ARBA00022801"/>
    </source>
</evidence>
<dbReference type="InterPro" id="IPR006674">
    <property type="entry name" value="HD_domain"/>
</dbReference>
<dbReference type="InterPro" id="IPR003607">
    <property type="entry name" value="HD/PDEase_dom"/>
</dbReference>
<dbReference type="Gene3D" id="1.10.3210.10">
    <property type="entry name" value="Hypothetical protein af1432"/>
    <property type="match status" value="1"/>
</dbReference>
<dbReference type="EMBL" id="CP141615">
    <property type="protein sequence ID" value="WRP17771.1"/>
    <property type="molecule type" value="Genomic_DNA"/>
</dbReference>
<dbReference type="SUPFAM" id="SSF50249">
    <property type="entry name" value="Nucleic acid-binding proteins"/>
    <property type="match status" value="1"/>
</dbReference>
<proteinExistence type="predicted"/>
<dbReference type="PANTHER" id="PTHR37294">
    <property type="entry name" value="3'-5' EXORIBONUCLEASE YHAM"/>
    <property type="match status" value="1"/>
</dbReference>
<evidence type="ECO:0000256" key="2">
    <source>
        <dbReference type="SAM" id="MobiDB-lite"/>
    </source>
</evidence>
<accession>A0ABZ1BY86</accession>
<dbReference type="RefSeq" id="WP_324717041.1">
    <property type="nucleotide sequence ID" value="NZ_CP141615.1"/>
</dbReference>
<sequence>MAKQYWIGSLKRGDSVLDFFAAQDKALATTSDNRRYLRLRLGDRTGWMSAVAWDNGPQLFEAFENGDIVRVMGEVEEYRGKLQIRVHKLRAATPSDRLDAADFLPSSRFPASELVRRLDGVIEQVANPWLHELLRRLLGPGGLLREAYGRTSAAREVHHAYLGGLLEHVLEMVDIGLTLSRLHPEYANPDVVVTAILLHDVGKLYELDQQGHGFVYTREGELLGHVYLGARLVEAHARAIEHFPDDLREELVHCVLSHHGSAEHGAPVLPRTMNAWIVYLADEASARLNQVRRLYERVDAGGGPGDGWSEYDPRLGIRAYTGFTRSAPEGEPPGAFQPDSA</sequence>
<dbReference type="InterPro" id="IPR004365">
    <property type="entry name" value="NA-bd_OB_tRNA"/>
</dbReference>
<dbReference type="InterPro" id="IPR012340">
    <property type="entry name" value="NA-bd_OB-fold"/>
</dbReference>
<dbReference type="PANTHER" id="PTHR37294:SF1">
    <property type="entry name" value="3'-5' EXORIBONUCLEASE YHAM"/>
    <property type="match status" value="1"/>
</dbReference>
<feature type="domain" description="HD" evidence="3">
    <location>
        <begin position="165"/>
        <end position="287"/>
    </location>
</feature>
<dbReference type="CDD" id="cd04492">
    <property type="entry name" value="YhaM_OBF_like"/>
    <property type="match status" value="1"/>
</dbReference>
<keyword evidence="1" id="KW-0378">Hydrolase</keyword>